<dbReference type="EMBL" id="JACNEP010000031">
    <property type="protein sequence ID" value="MBC3767900.1"/>
    <property type="molecule type" value="Genomic_DNA"/>
</dbReference>
<dbReference type="PANTHER" id="PTHR24221:SF261">
    <property type="entry name" value="GLUTATHIONE_L-CYSTEINE TRANSPORT SYSTEM ATP-BINDING_PERMEASE PROTEIN CYDD"/>
    <property type="match status" value="1"/>
</dbReference>
<comment type="caution">
    <text evidence="10">The sequence shown here is derived from an EMBL/GenBank/DDBJ whole genome shotgun (WGS) entry which is preliminary data.</text>
</comment>
<keyword evidence="4 10" id="KW-0067">ATP-binding</keyword>
<comment type="subcellular location">
    <subcellularLocation>
        <location evidence="1">Cell membrane</location>
        <topology evidence="1">Multi-pass membrane protein</topology>
    </subcellularLocation>
</comment>
<reference evidence="10" key="1">
    <citation type="journal article" date="2018" name="Int. J. Syst. Evol. Microbiol.">
        <title>Neptunicella marina gen. nov., sp. nov., isolated from surface seawater.</title>
        <authorList>
            <person name="Liu X."/>
            <person name="Lai Q."/>
            <person name="Du Y."/>
            <person name="Zhang X."/>
            <person name="Liu Z."/>
            <person name="Sun F."/>
            <person name="Shao Z."/>
        </authorList>
    </citation>
    <scope>NUCLEOTIDE SEQUENCE</scope>
    <source>
        <strain evidence="10">S27-2</strain>
    </source>
</reference>
<evidence type="ECO:0000256" key="5">
    <source>
        <dbReference type="ARBA" id="ARBA00022989"/>
    </source>
</evidence>
<evidence type="ECO:0000313" key="11">
    <source>
        <dbReference type="Proteomes" id="UP000601768"/>
    </source>
</evidence>
<evidence type="ECO:0000256" key="1">
    <source>
        <dbReference type="ARBA" id="ARBA00004651"/>
    </source>
</evidence>
<evidence type="ECO:0000259" key="8">
    <source>
        <dbReference type="PROSITE" id="PS50893"/>
    </source>
</evidence>
<dbReference type="InterPro" id="IPR039421">
    <property type="entry name" value="Type_1_exporter"/>
</dbReference>
<dbReference type="SUPFAM" id="SSF52540">
    <property type="entry name" value="P-loop containing nucleoside triphosphate hydrolases"/>
    <property type="match status" value="1"/>
</dbReference>
<feature type="transmembrane region" description="Helical" evidence="7">
    <location>
        <begin position="167"/>
        <end position="186"/>
    </location>
</feature>
<gene>
    <name evidence="10" type="ORF">H8B19_18630</name>
</gene>
<dbReference type="Gene3D" id="3.40.50.300">
    <property type="entry name" value="P-loop containing nucleotide triphosphate hydrolases"/>
    <property type="match status" value="1"/>
</dbReference>
<name>A0A8J6M105_9ALTE</name>
<dbReference type="PROSITE" id="PS00211">
    <property type="entry name" value="ABC_TRANSPORTER_1"/>
    <property type="match status" value="1"/>
</dbReference>
<dbReference type="InterPro" id="IPR027417">
    <property type="entry name" value="P-loop_NTPase"/>
</dbReference>
<organism evidence="10 11">
    <name type="scientific">Neptunicella marina</name>
    <dbReference type="NCBI Taxonomy" id="2125989"/>
    <lineage>
        <taxon>Bacteria</taxon>
        <taxon>Pseudomonadati</taxon>
        <taxon>Pseudomonadota</taxon>
        <taxon>Gammaproteobacteria</taxon>
        <taxon>Alteromonadales</taxon>
        <taxon>Alteromonadaceae</taxon>
        <taxon>Neptunicella</taxon>
    </lineage>
</organism>
<feature type="domain" description="ABC transmembrane type-1" evidence="9">
    <location>
        <begin position="33"/>
        <end position="315"/>
    </location>
</feature>
<dbReference type="PROSITE" id="PS50929">
    <property type="entry name" value="ABC_TM1F"/>
    <property type="match status" value="1"/>
</dbReference>
<dbReference type="InterPro" id="IPR017871">
    <property type="entry name" value="ABC_transporter-like_CS"/>
</dbReference>
<evidence type="ECO:0000256" key="3">
    <source>
        <dbReference type="ARBA" id="ARBA00022741"/>
    </source>
</evidence>
<dbReference type="InterPro" id="IPR036640">
    <property type="entry name" value="ABC1_TM_sf"/>
</dbReference>
<dbReference type="RefSeq" id="WP_186508638.1">
    <property type="nucleotide sequence ID" value="NZ_JACNEP010000031.1"/>
</dbReference>
<evidence type="ECO:0000256" key="4">
    <source>
        <dbReference type="ARBA" id="ARBA00022840"/>
    </source>
</evidence>
<dbReference type="CDD" id="cd18584">
    <property type="entry name" value="ABC_6TM_AarD_CydD"/>
    <property type="match status" value="1"/>
</dbReference>
<feature type="transmembrane region" description="Helical" evidence="7">
    <location>
        <begin position="247"/>
        <end position="272"/>
    </location>
</feature>
<dbReference type="SUPFAM" id="SSF90123">
    <property type="entry name" value="ABC transporter transmembrane region"/>
    <property type="match status" value="1"/>
</dbReference>
<evidence type="ECO:0000313" key="10">
    <source>
        <dbReference type="EMBL" id="MBC3767900.1"/>
    </source>
</evidence>
<dbReference type="Gene3D" id="1.20.1560.10">
    <property type="entry name" value="ABC transporter type 1, transmembrane domain"/>
    <property type="match status" value="1"/>
</dbReference>
<dbReference type="GO" id="GO:0005524">
    <property type="term" value="F:ATP binding"/>
    <property type="evidence" value="ECO:0007669"/>
    <property type="project" value="UniProtKB-KW"/>
</dbReference>
<sequence length="535" mass="60271">MTTNKKADHERQLVIWLKQQRAAARGSLLFLNIISIASVISQIAFLALICQFAQQLIVEQTPITNSSVVKLVIVGLLNLLLNYIRSHLHSRIHLRVSQQLQKDLQQQLNSRQLSLVKQHSHYYWQQQWLSHIPAVGDFVSYYLPQQLLAGLVPLIVVSMLMPVNWPVALILLISLPIVPVFMYLIGSGTASVHRKHFIALERLGSVFFDRIKHAELIHINQAHEQQLGVLQSASGQLNQRTMKVVSLAFLSTTVLDFFSTIAMALVAVFVGFNLLGEVQIGSQINLQEGLYILLLAPLCFAELKNLGRHYHQKSAAIAAAEALYPILTNDIQTQNHNCFDTIDWQDFSTQQPVISAATLKINKGQHIQLHGASGAGKSVLLEALIGFRHATHRLSTTTALLTQQPVILNSDLRTNLTLDRDITDERLWQVLREVELEQWVRSLANQLDTPMGEHPPMSGGQMQRLSLARVLLSDAEIILLDEPTAHLTQQQHLQISEMLHECLKNKTVIWASHKALPAEWFNQHWTIESNKVSCR</sequence>
<keyword evidence="2 7" id="KW-0812">Transmembrane</keyword>
<accession>A0A8J6M105</accession>
<dbReference type="Pfam" id="PF00005">
    <property type="entry name" value="ABC_tran"/>
    <property type="match status" value="1"/>
</dbReference>
<dbReference type="SMART" id="SM00382">
    <property type="entry name" value="AAA"/>
    <property type="match status" value="1"/>
</dbReference>
<dbReference type="PANTHER" id="PTHR24221">
    <property type="entry name" value="ATP-BINDING CASSETTE SUB-FAMILY B"/>
    <property type="match status" value="1"/>
</dbReference>
<feature type="domain" description="ABC transporter" evidence="8">
    <location>
        <begin position="331"/>
        <end position="535"/>
    </location>
</feature>
<keyword evidence="11" id="KW-1185">Reference proteome</keyword>
<dbReference type="InterPro" id="IPR003593">
    <property type="entry name" value="AAA+_ATPase"/>
</dbReference>
<keyword evidence="3" id="KW-0547">Nucleotide-binding</keyword>
<feature type="transmembrane region" description="Helical" evidence="7">
    <location>
        <begin position="28"/>
        <end position="54"/>
    </location>
</feature>
<dbReference type="Pfam" id="PF00664">
    <property type="entry name" value="ABC_membrane"/>
    <property type="match status" value="1"/>
</dbReference>
<proteinExistence type="predicted"/>
<feature type="transmembrane region" description="Helical" evidence="7">
    <location>
        <begin position="141"/>
        <end position="161"/>
    </location>
</feature>
<evidence type="ECO:0000256" key="6">
    <source>
        <dbReference type="ARBA" id="ARBA00023136"/>
    </source>
</evidence>
<dbReference type="Proteomes" id="UP000601768">
    <property type="component" value="Unassembled WGS sequence"/>
</dbReference>
<dbReference type="GO" id="GO:0005886">
    <property type="term" value="C:plasma membrane"/>
    <property type="evidence" value="ECO:0007669"/>
    <property type="project" value="UniProtKB-SubCell"/>
</dbReference>
<dbReference type="AlphaFoldDB" id="A0A8J6M105"/>
<keyword evidence="5 7" id="KW-1133">Transmembrane helix</keyword>
<reference evidence="10" key="2">
    <citation type="submission" date="2020-08" db="EMBL/GenBank/DDBJ databases">
        <authorList>
            <person name="Lai Q."/>
        </authorList>
    </citation>
    <scope>NUCLEOTIDE SEQUENCE</scope>
    <source>
        <strain evidence="10">S27-2</strain>
    </source>
</reference>
<dbReference type="PROSITE" id="PS50893">
    <property type="entry name" value="ABC_TRANSPORTER_2"/>
    <property type="match status" value="1"/>
</dbReference>
<evidence type="ECO:0000259" key="9">
    <source>
        <dbReference type="PROSITE" id="PS50929"/>
    </source>
</evidence>
<dbReference type="InterPro" id="IPR003439">
    <property type="entry name" value="ABC_transporter-like_ATP-bd"/>
</dbReference>
<dbReference type="InterPro" id="IPR011527">
    <property type="entry name" value="ABC1_TM_dom"/>
</dbReference>
<keyword evidence="6 7" id="KW-0472">Membrane</keyword>
<dbReference type="GO" id="GO:0034040">
    <property type="term" value="F:ATPase-coupled lipid transmembrane transporter activity"/>
    <property type="evidence" value="ECO:0007669"/>
    <property type="project" value="TreeGrafter"/>
</dbReference>
<feature type="transmembrane region" description="Helical" evidence="7">
    <location>
        <begin position="66"/>
        <end position="84"/>
    </location>
</feature>
<evidence type="ECO:0000256" key="7">
    <source>
        <dbReference type="SAM" id="Phobius"/>
    </source>
</evidence>
<evidence type="ECO:0000256" key="2">
    <source>
        <dbReference type="ARBA" id="ARBA00022692"/>
    </source>
</evidence>
<dbReference type="GO" id="GO:0140359">
    <property type="term" value="F:ABC-type transporter activity"/>
    <property type="evidence" value="ECO:0007669"/>
    <property type="project" value="InterPro"/>
</dbReference>
<dbReference type="GO" id="GO:0016887">
    <property type="term" value="F:ATP hydrolysis activity"/>
    <property type="evidence" value="ECO:0007669"/>
    <property type="project" value="InterPro"/>
</dbReference>
<protein>
    <submittedName>
        <fullName evidence="10">ATP-binding cassette domain-containing protein</fullName>
    </submittedName>
</protein>